<dbReference type="SMART" id="SM00345">
    <property type="entry name" value="HTH_GNTR"/>
    <property type="match status" value="1"/>
</dbReference>
<dbReference type="InterPro" id="IPR000524">
    <property type="entry name" value="Tscrpt_reg_HTH_GntR"/>
</dbReference>
<dbReference type="PANTHER" id="PTHR43537">
    <property type="entry name" value="TRANSCRIPTIONAL REGULATOR, GNTR FAMILY"/>
    <property type="match status" value="1"/>
</dbReference>
<dbReference type="Gene3D" id="1.20.120.530">
    <property type="entry name" value="GntR ligand-binding domain-like"/>
    <property type="match status" value="1"/>
</dbReference>
<dbReference type="InterPro" id="IPR008920">
    <property type="entry name" value="TF_FadR/GntR_C"/>
</dbReference>
<evidence type="ECO:0000313" key="5">
    <source>
        <dbReference type="EMBL" id="TFD02660.1"/>
    </source>
</evidence>
<accession>A0ABY2JCV8</accession>
<dbReference type="InterPro" id="IPR011711">
    <property type="entry name" value="GntR_C"/>
</dbReference>
<dbReference type="EMBL" id="SOGO01000024">
    <property type="protein sequence ID" value="TFD02660.1"/>
    <property type="molecule type" value="Genomic_DNA"/>
</dbReference>
<keyword evidence="2" id="KW-0238">DNA-binding</keyword>
<dbReference type="Gene3D" id="1.10.10.10">
    <property type="entry name" value="Winged helix-like DNA-binding domain superfamily/Winged helix DNA-binding domain"/>
    <property type="match status" value="1"/>
</dbReference>
<dbReference type="RefSeq" id="WP_104099876.1">
    <property type="nucleotide sequence ID" value="NZ_SOGO01000024.1"/>
</dbReference>
<evidence type="ECO:0000256" key="3">
    <source>
        <dbReference type="ARBA" id="ARBA00023163"/>
    </source>
</evidence>
<dbReference type="InterPro" id="IPR036390">
    <property type="entry name" value="WH_DNA-bd_sf"/>
</dbReference>
<feature type="domain" description="HTH gntR-type" evidence="4">
    <location>
        <begin position="14"/>
        <end position="81"/>
    </location>
</feature>
<protein>
    <submittedName>
        <fullName evidence="5">GntR family transcriptional regulator</fullName>
    </submittedName>
</protein>
<evidence type="ECO:0000256" key="2">
    <source>
        <dbReference type="ARBA" id="ARBA00023125"/>
    </source>
</evidence>
<evidence type="ECO:0000256" key="1">
    <source>
        <dbReference type="ARBA" id="ARBA00023015"/>
    </source>
</evidence>
<dbReference type="SUPFAM" id="SSF46785">
    <property type="entry name" value="Winged helix' DNA-binding domain"/>
    <property type="match status" value="1"/>
</dbReference>
<reference evidence="5 6" key="1">
    <citation type="submission" date="2019-03" db="EMBL/GenBank/DDBJ databases">
        <title>Genomics of glacier-inhabiting Cryobacterium strains.</title>
        <authorList>
            <person name="Liu Q."/>
            <person name="Xin Y.-H."/>
        </authorList>
    </citation>
    <scope>NUCLEOTIDE SEQUENCE [LARGE SCALE GENOMIC DNA]</scope>
    <source>
        <strain evidence="5 6">TMT2-16</strain>
    </source>
</reference>
<dbReference type="SMART" id="SM00895">
    <property type="entry name" value="FCD"/>
    <property type="match status" value="1"/>
</dbReference>
<keyword evidence="6" id="KW-1185">Reference proteome</keyword>
<dbReference type="Pfam" id="PF00392">
    <property type="entry name" value="GntR"/>
    <property type="match status" value="1"/>
</dbReference>
<dbReference type="Pfam" id="PF07729">
    <property type="entry name" value="FCD"/>
    <property type="match status" value="1"/>
</dbReference>
<evidence type="ECO:0000313" key="6">
    <source>
        <dbReference type="Proteomes" id="UP000297851"/>
    </source>
</evidence>
<dbReference type="PANTHER" id="PTHR43537:SF49">
    <property type="entry name" value="TRANSCRIPTIONAL REGULATORY PROTEIN"/>
    <property type="match status" value="1"/>
</dbReference>
<comment type="caution">
    <text evidence="5">The sequence shown here is derived from an EMBL/GenBank/DDBJ whole genome shotgun (WGS) entry which is preliminary data.</text>
</comment>
<dbReference type="PROSITE" id="PS50949">
    <property type="entry name" value="HTH_GNTR"/>
    <property type="match status" value="1"/>
</dbReference>
<dbReference type="SUPFAM" id="SSF48008">
    <property type="entry name" value="GntR ligand-binding domain-like"/>
    <property type="match status" value="1"/>
</dbReference>
<gene>
    <name evidence="5" type="ORF">E3T25_08300</name>
</gene>
<evidence type="ECO:0000259" key="4">
    <source>
        <dbReference type="PROSITE" id="PS50949"/>
    </source>
</evidence>
<keyword evidence="1" id="KW-0805">Transcription regulation</keyword>
<keyword evidence="3" id="KW-0804">Transcription</keyword>
<dbReference type="InterPro" id="IPR036388">
    <property type="entry name" value="WH-like_DNA-bd_sf"/>
</dbReference>
<dbReference type="Proteomes" id="UP000297851">
    <property type="component" value="Unassembled WGS sequence"/>
</dbReference>
<organism evidence="5 6">
    <name type="scientific">Cryobacterium sandaracinum</name>
    <dbReference type="NCBI Taxonomy" id="1259247"/>
    <lineage>
        <taxon>Bacteria</taxon>
        <taxon>Bacillati</taxon>
        <taxon>Actinomycetota</taxon>
        <taxon>Actinomycetes</taxon>
        <taxon>Micrococcales</taxon>
        <taxon>Microbacteriaceae</taxon>
        <taxon>Cryobacterium</taxon>
    </lineage>
</organism>
<name>A0ABY2JCV8_9MICO</name>
<proteinExistence type="predicted"/>
<sequence>MYTETPTTGTTAPVRASERAYRQLRGEILDGLLAPGTGLLEVEQAARIGVSRTPLRAAIARLIADGLVAGRTGRGFMVTEMSVDRIGELYEVRRALEEHAARIAAERRDPAVFEALRTQFLAAPELLRHGKAGLRRYYELIDEFDLALDVAVANPFLVGALAGVRTHLARIRRLARDNPDRLRSAAAEHLLIVDAVLAGDSSLAAHATHVHLHQSLTSVLATLRGSSAVPADPSPPPR</sequence>